<comment type="caution">
    <text evidence="1">The sequence shown here is derived from an EMBL/GenBank/DDBJ whole genome shotgun (WGS) entry which is preliminary data.</text>
</comment>
<feature type="non-terminal residue" evidence="1">
    <location>
        <position position="1"/>
    </location>
</feature>
<dbReference type="Proteomes" id="UP001432322">
    <property type="component" value="Unassembled WGS sequence"/>
</dbReference>
<evidence type="ECO:0000313" key="2">
    <source>
        <dbReference type="Proteomes" id="UP001432322"/>
    </source>
</evidence>
<reference evidence="1" key="1">
    <citation type="submission" date="2023-10" db="EMBL/GenBank/DDBJ databases">
        <title>Genome assembly of Pristionchus species.</title>
        <authorList>
            <person name="Yoshida K."/>
            <person name="Sommer R.J."/>
        </authorList>
    </citation>
    <scope>NUCLEOTIDE SEQUENCE</scope>
    <source>
        <strain evidence="1">RS5133</strain>
    </source>
</reference>
<name>A0AAV5WE16_9BILA</name>
<keyword evidence="2" id="KW-1185">Reference proteome</keyword>
<dbReference type="EMBL" id="BTSY01000005">
    <property type="protein sequence ID" value="GMT30127.1"/>
    <property type="molecule type" value="Genomic_DNA"/>
</dbReference>
<accession>A0AAV5WE16</accession>
<protein>
    <submittedName>
        <fullName evidence="1">Uncharacterized protein</fullName>
    </submittedName>
</protein>
<proteinExistence type="predicted"/>
<evidence type="ECO:0000313" key="1">
    <source>
        <dbReference type="EMBL" id="GMT30127.1"/>
    </source>
</evidence>
<dbReference type="AlphaFoldDB" id="A0AAV5WE16"/>
<gene>
    <name evidence="1" type="ORF">PFISCL1PPCAC_21424</name>
</gene>
<organism evidence="1 2">
    <name type="scientific">Pristionchus fissidentatus</name>
    <dbReference type="NCBI Taxonomy" id="1538716"/>
    <lineage>
        <taxon>Eukaryota</taxon>
        <taxon>Metazoa</taxon>
        <taxon>Ecdysozoa</taxon>
        <taxon>Nematoda</taxon>
        <taxon>Chromadorea</taxon>
        <taxon>Rhabditida</taxon>
        <taxon>Rhabditina</taxon>
        <taxon>Diplogasteromorpha</taxon>
        <taxon>Diplogasteroidea</taxon>
        <taxon>Neodiplogasteridae</taxon>
        <taxon>Pristionchus</taxon>
    </lineage>
</organism>
<feature type="non-terminal residue" evidence="1">
    <location>
        <position position="93"/>
    </location>
</feature>
<sequence>DSTTILPTSRTSALSQDRYLFLQEAGRDVSSAKTYCHAFEPFGKQIKGFLFAARDEEHMKAVENRCIMNQSGSYIVADNGKGATLAVPASGKK</sequence>